<protein>
    <submittedName>
        <fullName evidence="2">Uncharacterized protein</fullName>
    </submittedName>
</protein>
<organism evidence="2 3">
    <name type="scientific">Dryococelus australis</name>
    <dbReference type="NCBI Taxonomy" id="614101"/>
    <lineage>
        <taxon>Eukaryota</taxon>
        <taxon>Metazoa</taxon>
        <taxon>Ecdysozoa</taxon>
        <taxon>Arthropoda</taxon>
        <taxon>Hexapoda</taxon>
        <taxon>Insecta</taxon>
        <taxon>Pterygota</taxon>
        <taxon>Neoptera</taxon>
        <taxon>Polyneoptera</taxon>
        <taxon>Phasmatodea</taxon>
        <taxon>Verophasmatodea</taxon>
        <taxon>Anareolatae</taxon>
        <taxon>Phasmatidae</taxon>
        <taxon>Eurycanthinae</taxon>
        <taxon>Dryococelus</taxon>
    </lineage>
</organism>
<dbReference type="EMBL" id="JARBHB010000016">
    <property type="protein sequence ID" value="KAJ8866775.1"/>
    <property type="molecule type" value="Genomic_DNA"/>
</dbReference>
<keyword evidence="3" id="KW-1185">Reference proteome</keyword>
<feature type="region of interest" description="Disordered" evidence="1">
    <location>
        <begin position="36"/>
        <end position="74"/>
    </location>
</feature>
<evidence type="ECO:0000256" key="1">
    <source>
        <dbReference type="SAM" id="MobiDB-lite"/>
    </source>
</evidence>
<proteinExistence type="predicted"/>
<comment type="caution">
    <text evidence="2">The sequence shown here is derived from an EMBL/GenBank/DDBJ whole genome shotgun (WGS) entry which is preliminary data.</text>
</comment>
<name>A0ABQ9G2R9_9NEOP</name>
<evidence type="ECO:0000313" key="2">
    <source>
        <dbReference type="EMBL" id="KAJ8866775.1"/>
    </source>
</evidence>
<gene>
    <name evidence="2" type="ORF">PR048_032636</name>
</gene>
<evidence type="ECO:0000313" key="3">
    <source>
        <dbReference type="Proteomes" id="UP001159363"/>
    </source>
</evidence>
<accession>A0ABQ9G2R9</accession>
<dbReference type="Proteomes" id="UP001159363">
    <property type="component" value="Chromosome 15"/>
</dbReference>
<sequence>MLLSFVADLTGENPLLPGHYRFSEVAGCLRIQRRRRRRRRNARAGDPRVNLPTSGIVRHDPHLPNSGSPWRGRGERADKIDVKHVYTEVNFAIGSQFIRHALDDCEPIADLQGSECHTARRENTTKQLVVFLTLSPRRSPRIVVLWGYLYVIIKEPGEIFGAVALEILSKHGLATLPESSPESSRTKEPHFYPFEQVWAAVAEWSDYPPPTKANRIRPPAGSLPEFLEVGIVPDDAADIPFALSLNSGSSPSSSSFLPLFHHPSLWCLSIHPARDSVVSGNQKDDIVYSRGKELLLIKRAGKNNGAKLRLWDRFGREKSIRACEALIALRTAPICIRHASFALAPRISSLAALEKIAHHWPTAFTAIPIHVPTQSLATSGRTRNSSDYLDEHCANVQVIKQHRHQATSSSSNIVIKQHRHQATSSSSNIVIITRIWRVVTCCKVSWCLLTAAHSRCTQQEPVTTVQPGETECVPTTHKRVARDP</sequence>
<reference evidence="2 3" key="1">
    <citation type="submission" date="2023-02" db="EMBL/GenBank/DDBJ databases">
        <title>LHISI_Scaffold_Assembly.</title>
        <authorList>
            <person name="Stuart O.P."/>
            <person name="Cleave R."/>
            <person name="Magrath M.J.L."/>
            <person name="Mikheyev A.S."/>
        </authorList>
    </citation>
    <scope>NUCLEOTIDE SEQUENCE [LARGE SCALE GENOMIC DNA]</scope>
    <source>
        <strain evidence="2">Daus_M_001</strain>
        <tissue evidence="2">Leg muscle</tissue>
    </source>
</reference>